<organism evidence="1 2">
    <name type="scientific">Oryzias sinensis</name>
    <name type="common">Chinese medaka</name>
    <dbReference type="NCBI Taxonomy" id="183150"/>
    <lineage>
        <taxon>Eukaryota</taxon>
        <taxon>Metazoa</taxon>
        <taxon>Chordata</taxon>
        <taxon>Craniata</taxon>
        <taxon>Vertebrata</taxon>
        <taxon>Euteleostomi</taxon>
        <taxon>Actinopterygii</taxon>
        <taxon>Neopterygii</taxon>
        <taxon>Teleostei</taxon>
        <taxon>Neoteleostei</taxon>
        <taxon>Acanthomorphata</taxon>
        <taxon>Ovalentaria</taxon>
        <taxon>Atherinomorphae</taxon>
        <taxon>Beloniformes</taxon>
        <taxon>Adrianichthyidae</taxon>
        <taxon>Oryziinae</taxon>
        <taxon>Oryzias</taxon>
    </lineage>
</organism>
<dbReference type="Ensembl" id="ENSOSIT00000052126.1">
    <property type="protein sequence ID" value="ENSOSIP00000049620.1"/>
    <property type="gene ID" value="ENSOSIG00000023222.1"/>
</dbReference>
<evidence type="ECO:0000313" key="1">
    <source>
        <dbReference type="Ensembl" id="ENSOSIP00000049620.1"/>
    </source>
</evidence>
<dbReference type="AlphaFoldDB" id="A0A8C8A064"/>
<evidence type="ECO:0000313" key="2">
    <source>
        <dbReference type="Proteomes" id="UP000694383"/>
    </source>
</evidence>
<dbReference type="Proteomes" id="UP000694383">
    <property type="component" value="Unplaced"/>
</dbReference>
<reference evidence="1" key="2">
    <citation type="submission" date="2025-09" db="UniProtKB">
        <authorList>
            <consortium name="Ensembl"/>
        </authorList>
    </citation>
    <scope>IDENTIFICATION</scope>
</reference>
<reference evidence="1" key="1">
    <citation type="submission" date="2025-08" db="UniProtKB">
        <authorList>
            <consortium name="Ensembl"/>
        </authorList>
    </citation>
    <scope>IDENTIFICATION</scope>
</reference>
<protein>
    <submittedName>
        <fullName evidence="1">Uncharacterized protein</fullName>
    </submittedName>
</protein>
<keyword evidence="2" id="KW-1185">Reference proteome</keyword>
<proteinExistence type="predicted"/>
<sequence>MVGTRLLSVDDMVQYNLFLLPADRSTPQQNEQRLKELLGEIFAKLAPMLVEYIWQHQPFNLKYHPSKGN</sequence>
<dbReference type="InterPro" id="IPR010770">
    <property type="entry name" value="Ecd"/>
</dbReference>
<name>A0A8C8A064_9TELE</name>
<accession>A0A8C8A064</accession>
<dbReference type="GeneTree" id="ENSGT00960000190936"/>
<dbReference type="Pfam" id="PF07093">
    <property type="entry name" value="SGT1"/>
    <property type="match status" value="1"/>
</dbReference>